<feature type="chain" id="PRO_5024894398" description="Outer membrane protein beta-barrel domain-containing protein" evidence="2">
    <location>
        <begin position="35"/>
        <end position="201"/>
    </location>
</feature>
<dbReference type="Pfam" id="PF13505">
    <property type="entry name" value="OMP_b-brl"/>
    <property type="match status" value="1"/>
</dbReference>
<organism evidence="4 5">
    <name type="scientific">BD1-7 clade bacterium</name>
    <dbReference type="NCBI Taxonomy" id="2029982"/>
    <lineage>
        <taxon>Bacteria</taxon>
        <taxon>Pseudomonadati</taxon>
        <taxon>Pseudomonadota</taxon>
        <taxon>Gammaproteobacteria</taxon>
        <taxon>Cellvibrionales</taxon>
        <taxon>Spongiibacteraceae</taxon>
        <taxon>BD1-7 clade</taxon>
    </lineage>
</organism>
<evidence type="ECO:0000313" key="4">
    <source>
        <dbReference type="EMBL" id="CAA0084237.1"/>
    </source>
</evidence>
<feature type="signal peptide" evidence="2">
    <location>
        <begin position="1"/>
        <end position="34"/>
    </location>
</feature>
<evidence type="ECO:0000313" key="5">
    <source>
        <dbReference type="Proteomes" id="UP000441399"/>
    </source>
</evidence>
<dbReference type="SUPFAM" id="SSF56925">
    <property type="entry name" value="OMPA-like"/>
    <property type="match status" value="1"/>
</dbReference>
<dbReference type="InterPro" id="IPR011250">
    <property type="entry name" value="OMP/PagP_B-barrel"/>
</dbReference>
<sequence length="201" mass="21994">MLNVGFLLRHSSFKHLSIRLVALIAALNVGASFAQEQGSVKDRSNVTFGINAGYAAFKPLGNSAPKYDGSYTTNLYVGYNFTRSFGLEVAYGISGEFKPEDDAQFSGIESSTLRVGPTFWGELNNWLGIYNKIQYADVTLKNKQNADKGDLSTNGAYYEVGLLWELSPNIGITTSAAYLWTAGDDNNFSQIQGLGGLHFRF</sequence>
<reference evidence="4 5" key="1">
    <citation type="submission" date="2019-11" db="EMBL/GenBank/DDBJ databases">
        <authorList>
            <person name="Holert J."/>
        </authorList>
    </citation>
    <scope>NUCLEOTIDE SEQUENCE [LARGE SCALE GENOMIC DNA]</scope>
    <source>
        <strain evidence="4">SB11_3</strain>
    </source>
</reference>
<name>A0A5S9N5N2_9GAMM</name>
<dbReference type="OrthoDB" id="19849at2"/>
<dbReference type="Gene3D" id="2.40.160.20">
    <property type="match status" value="1"/>
</dbReference>
<dbReference type="EMBL" id="CACSIO010000001">
    <property type="protein sequence ID" value="CAA0084237.1"/>
    <property type="molecule type" value="Genomic_DNA"/>
</dbReference>
<protein>
    <recommendedName>
        <fullName evidence="3">Outer membrane protein beta-barrel domain-containing protein</fullName>
    </recommendedName>
</protein>
<feature type="domain" description="Outer membrane protein beta-barrel" evidence="3">
    <location>
        <begin position="26"/>
        <end position="192"/>
    </location>
</feature>
<dbReference type="AlphaFoldDB" id="A0A5S9N5N2"/>
<proteinExistence type="predicted"/>
<evidence type="ECO:0000259" key="3">
    <source>
        <dbReference type="Pfam" id="PF13505"/>
    </source>
</evidence>
<dbReference type="Proteomes" id="UP000441399">
    <property type="component" value="Unassembled WGS sequence"/>
</dbReference>
<accession>A0A5S9N5N2</accession>
<evidence type="ECO:0000256" key="2">
    <source>
        <dbReference type="SAM" id="SignalP"/>
    </source>
</evidence>
<keyword evidence="5" id="KW-1185">Reference proteome</keyword>
<keyword evidence="1 2" id="KW-0732">Signal</keyword>
<evidence type="ECO:0000256" key="1">
    <source>
        <dbReference type="ARBA" id="ARBA00022729"/>
    </source>
</evidence>
<dbReference type="InterPro" id="IPR027385">
    <property type="entry name" value="Beta-barrel_OMP"/>
</dbReference>
<gene>
    <name evidence="4" type="ORF">OPDIPICF_00646</name>
</gene>